<dbReference type="InterPro" id="IPR050638">
    <property type="entry name" value="AA-Vitamin_Transporters"/>
</dbReference>
<dbReference type="Pfam" id="PF00892">
    <property type="entry name" value="EamA"/>
    <property type="match status" value="2"/>
</dbReference>
<evidence type="ECO:0000256" key="3">
    <source>
        <dbReference type="ARBA" id="ARBA00022692"/>
    </source>
</evidence>
<dbReference type="PANTHER" id="PTHR32322">
    <property type="entry name" value="INNER MEMBRANE TRANSPORTER"/>
    <property type="match status" value="1"/>
</dbReference>
<dbReference type="PANTHER" id="PTHR32322:SF2">
    <property type="entry name" value="EAMA DOMAIN-CONTAINING PROTEIN"/>
    <property type="match status" value="1"/>
</dbReference>
<dbReference type="InterPro" id="IPR037185">
    <property type="entry name" value="EmrE-like"/>
</dbReference>
<comment type="subcellular location">
    <subcellularLocation>
        <location evidence="1">Membrane</location>
        <topology evidence="1">Multi-pass membrane protein</topology>
    </subcellularLocation>
</comment>
<organism evidence="8 9">
    <name type="scientific">Ahniella affigens</name>
    <dbReference type="NCBI Taxonomy" id="2021234"/>
    <lineage>
        <taxon>Bacteria</taxon>
        <taxon>Pseudomonadati</taxon>
        <taxon>Pseudomonadota</taxon>
        <taxon>Gammaproteobacteria</taxon>
        <taxon>Lysobacterales</taxon>
        <taxon>Rhodanobacteraceae</taxon>
        <taxon>Ahniella</taxon>
    </lineage>
</organism>
<dbReference type="Gene3D" id="1.10.3730.20">
    <property type="match status" value="1"/>
</dbReference>
<dbReference type="OrthoDB" id="9812547at2"/>
<proteinExistence type="inferred from homology"/>
<evidence type="ECO:0000256" key="2">
    <source>
        <dbReference type="ARBA" id="ARBA00007362"/>
    </source>
</evidence>
<dbReference type="AlphaFoldDB" id="A0A2P1PT73"/>
<feature type="transmembrane region" description="Helical" evidence="6">
    <location>
        <begin position="190"/>
        <end position="208"/>
    </location>
</feature>
<feature type="domain" description="EamA" evidence="7">
    <location>
        <begin position="160"/>
        <end position="295"/>
    </location>
</feature>
<evidence type="ECO:0000259" key="7">
    <source>
        <dbReference type="Pfam" id="PF00892"/>
    </source>
</evidence>
<evidence type="ECO:0000256" key="4">
    <source>
        <dbReference type="ARBA" id="ARBA00022989"/>
    </source>
</evidence>
<comment type="similarity">
    <text evidence="2">Belongs to the EamA transporter family.</text>
</comment>
<dbReference type="Proteomes" id="UP000241074">
    <property type="component" value="Chromosome"/>
</dbReference>
<dbReference type="NCBIfam" id="NF008432">
    <property type="entry name" value="PRK11272.1"/>
    <property type="match status" value="1"/>
</dbReference>
<evidence type="ECO:0000313" key="8">
    <source>
        <dbReference type="EMBL" id="AVP98044.1"/>
    </source>
</evidence>
<keyword evidence="5 6" id="KW-0472">Membrane</keyword>
<dbReference type="KEGG" id="xba:C7S18_12910"/>
<dbReference type="EMBL" id="CP027860">
    <property type="protein sequence ID" value="AVP98044.1"/>
    <property type="molecule type" value="Genomic_DNA"/>
</dbReference>
<dbReference type="GO" id="GO:0016020">
    <property type="term" value="C:membrane"/>
    <property type="evidence" value="ECO:0007669"/>
    <property type="project" value="UniProtKB-SubCell"/>
</dbReference>
<feature type="transmembrane region" description="Helical" evidence="6">
    <location>
        <begin position="102"/>
        <end position="124"/>
    </location>
</feature>
<feature type="transmembrane region" description="Helical" evidence="6">
    <location>
        <begin position="278"/>
        <end position="296"/>
    </location>
</feature>
<dbReference type="RefSeq" id="WP_106891964.1">
    <property type="nucleotide sequence ID" value="NZ_CP027860.1"/>
</dbReference>
<feature type="transmembrane region" description="Helical" evidence="6">
    <location>
        <begin position="78"/>
        <end position="96"/>
    </location>
</feature>
<keyword evidence="3 6" id="KW-0812">Transmembrane</keyword>
<evidence type="ECO:0000256" key="6">
    <source>
        <dbReference type="SAM" id="Phobius"/>
    </source>
</evidence>
<evidence type="ECO:0000256" key="1">
    <source>
        <dbReference type="ARBA" id="ARBA00004141"/>
    </source>
</evidence>
<keyword evidence="9" id="KW-1185">Reference proteome</keyword>
<feature type="transmembrane region" description="Helical" evidence="6">
    <location>
        <begin position="159"/>
        <end position="178"/>
    </location>
</feature>
<feature type="transmembrane region" description="Helical" evidence="6">
    <location>
        <begin position="47"/>
        <end position="66"/>
    </location>
</feature>
<evidence type="ECO:0000313" key="9">
    <source>
        <dbReference type="Proteomes" id="UP000241074"/>
    </source>
</evidence>
<evidence type="ECO:0000256" key="5">
    <source>
        <dbReference type="ARBA" id="ARBA00023136"/>
    </source>
</evidence>
<feature type="domain" description="EamA" evidence="7">
    <location>
        <begin position="20"/>
        <end position="150"/>
    </location>
</feature>
<dbReference type="SUPFAM" id="SSF103481">
    <property type="entry name" value="Multidrug resistance efflux transporter EmrE"/>
    <property type="match status" value="2"/>
</dbReference>
<reference evidence="8 9" key="2">
    <citation type="submission" date="2018-03" db="EMBL/GenBank/DDBJ databases">
        <authorList>
            <person name="Keele B.F."/>
        </authorList>
    </citation>
    <scope>NUCLEOTIDE SEQUENCE [LARGE SCALE GENOMIC DNA]</scope>
    <source>
        <strain evidence="8 9">D13</strain>
    </source>
</reference>
<dbReference type="InterPro" id="IPR000620">
    <property type="entry name" value="EamA_dom"/>
</dbReference>
<keyword evidence="4 6" id="KW-1133">Transmembrane helix</keyword>
<feature type="transmembrane region" description="Helical" evidence="6">
    <location>
        <begin position="136"/>
        <end position="153"/>
    </location>
</feature>
<accession>A0A2P1PT73</accession>
<gene>
    <name evidence="8" type="ORF">C7S18_12910</name>
</gene>
<protein>
    <submittedName>
        <fullName evidence="8">Drug/metabolite exporter YedA</fullName>
    </submittedName>
</protein>
<feature type="transmembrane region" description="Helical" evidence="6">
    <location>
        <begin position="19"/>
        <end position="41"/>
    </location>
</feature>
<sequence>MSVAVTDPAVVPAERNWRLVLVLFTLYIVWGSTYLGMKLALPGFTPYALATFRLMVAASLLGGWLWWHGARWPTARQWRHCALVAFFLLVIGNGLVTVGMELGVSSGVAAIAVACMPLFAALFAGIFGKWPQGGDWLGLGIGFIGVLLLNLGGDLSANPWAALLLLLAPAGWAFGSVIGKRLDLPEPITASATQMVCALPMMALVTVLRGETWIRPGLDWVSVSALLYLAVFGSVIGLSAYAYALHHTRPALATSYAYINPPVAVIFGVLFLSESFHAFDLIGMAVILLGVALITLRRQAPLPKPEPEIS</sequence>
<feature type="transmembrane region" description="Helical" evidence="6">
    <location>
        <begin position="255"/>
        <end position="272"/>
    </location>
</feature>
<name>A0A2P1PT73_9GAMM</name>
<reference evidence="8 9" key="1">
    <citation type="submission" date="2018-03" db="EMBL/GenBank/DDBJ databases">
        <title>Ahniella affigens gen. nov., sp. nov., a gammaproteobacterium isolated from sandy soil near a stream.</title>
        <authorList>
            <person name="Ko Y."/>
            <person name="Kim J.-H."/>
        </authorList>
    </citation>
    <scope>NUCLEOTIDE SEQUENCE [LARGE SCALE GENOMIC DNA]</scope>
    <source>
        <strain evidence="8 9">D13</strain>
    </source>
</reference>
<feature type="transmembrane region" description="Helical" evidence="6">
    <location>
        <begin position="220"/>
        <end position="243"/>
    </location>
</feature>